<name>A0A8H6G0T1_9LECA</name>
<dbReference type="OrthoDB" id="1896086at2759"/>
<evidence type="ECO:0000256" key="1">
    <source>
        <dbReference type="SAM" id="MobiDB-lite"/>
    </source>
</evidence>
<evidence type="ECO:0000259" key="2">
    <source>
        <dbReference type="PROSITE" id="PS51782"/>
    </source>
</evidence>
<feature type="region of interest" description="Disordered" evidence="1">
    <location>
        <begin position="158"/>
        <end position="256"/>
    </location>
</feature>
<feature type="compositionally biased region" description="Low complexity" evidence="1">
    <location>
        <begin position="158"/>
        <end position="216"/>
    </location>
</feature>
<sequence>MRKHRSNGSWWIFPILEAEQAAESQFTRAASSVPYCYLALVVRLLFTIPLITRGSFATNTTTVQDSDTFLGIAYSAGISVESLEAANPGVIATDLFVGQILTVPVNGQPATDTPASNAASSIATAPTLTTLATSASSPVSSNPLLSGSLSATLSVSPSASSTAASSSTPTGASSTTTSPTSTNVSSTVPSTSSSVASSTTSTTSSPSSTPPATSTSSPPPPSSAPPTSTTASSTPNSPPAPVSCRPSPTGSYHDATQVQQKTDGFCSANKNVLLTVIQSDNGILDGSSQGNNHNQGSTLDESGYNMTVTATPGCSIDNATVMYPLPTTPDFNCTTLLYNAWETCYSNDGMGGSITAGCLTYNFDPDP</sequence>
<dbReference type="Gene3D" id="3.10.350.10">
    <property type="entry name" value="LysM domain"/>
    <property type="match status" value="1"/>
</dbReference>
<dbReference type="Pfam" id="PF01476">
    <property type="entry name" value="LysM"/>
    <property type="match status" value="1"/>
</dbReference>
<dbReference type="GeneID" id="59285035"/>
<proteinExistence type="predicted"/>
<dbReference type="RefSeq" id="XP_037167702.1">
    <property type="nucleotide sequence ID" value="XM_037305294.1"/>
</dbReference>
<dbReference type="CDD" id="cd00118">
    <property type="entry name" value="LysM"/>
    <property type="match status" value="1"/>
</dbReference>
<dbReference type="InterPro" id="IPR036779">
    <property type="entry name" value="LysM_dom_sf"/>
</dbReference>
<feature type="compositionally biased region" description="Low complexity" evidence="1">
    <location>
        <begin position="225"/>
        <end position="235"/>
    </location>
</feature>
<evidence type="ECO:0000313" key="3">
    <source>
        <dbReference type="EMBL" id="KAF6238400.1"/>
    </source>
</evidence>
<gene>
    <name evidence="3" type="ORF">HO173_003367</name>
</gene>
<evidence type="ECO:0000313" key="4">
    <source>
        <dbReference type="Proteomes" id="UP000578531"/>
    </source>
</evidence>
<dbReference type="AlphaFoldDB" id="A0A8H6G0T1"/>
<comment type="caution">
    <text evidence="3">The sequence shown here is derived from an EMBL/GenBank/DDBJ whole genome shotgun (WGS) entry which is preliminary data.</text>
</comment>
<reference evidence="3 4" key="1">
    <citation type="journal article" date="2020" name="Genomics">
        <title>Complete, high-quality genomes from long-read metagenomic sequencing of two wolf lichen thalli reveals enigmatic genome architecture.</title>
        <authorList>
            <person name="McKenzie S.K."/>
            <person name="Walston R.F."/>
            <person name="Allen J.L."/>
        </authorList>
    </citation>
    <scope>NUCLEOTIDE SEQUENCE [LARGE SCALE GENOMIC DNA]</scope>
    <source>
        <strain evidence="3">WasteWater2</strain>
    </source>
</reference>
<dbReference type="EMBL" id="JACCJC010000009">
    <property type="protein sequence ID" value="KAF6238400.1"/>
    <property type="molecule type" value="Genomic_DNA"/>
</dbReference>
<organism evidence="3 4">
    <name type="scientific">Letharia columbiana</name>
    <dbReference type="NCBI Taxonomy" id="112416"/>
    <lineage>
        <taxon>Eukaryota</taxon>
        <taxon>Fungi</taxon>
        <taxon>Dikarya</taxon>
        <taxon>Ascomycota</taxon>
        <taxon>Pezizomycotina</taxon>
        <taxon>Lecanoromycetes</taxon>
        <taxon>OSLEUM clade</taxon>
        <taxon>Lecanoromycetidae</taxon>
        <taxon>Lecanorales</taxon>
        <taxon>Lecanorineae</taxon>
        <taxon>Parmeliaceae</taxon>
        <taxon>Letharia</taxon>
    </lineage>
</organism>
<feature type="domain" description="LysM" evidence="2">
    <location>
        <begin position="59"/>
        <end position="103"/>
    </location>
</feature>
<dbReference type="InterPro" id="IPR018392">
    <property type="entry name" value="LysM"/>
</dbReference>
<keyword evidence="4" id="KW-1185">Reference proteome</keyword>
<dbReference type="PROSITE" id="PS51782">
    <property type="entry name" value="LYSM"/>
    <property type="match status" value="1"/>
</dbReference>
<dbReference type="Proteomes" id="UP000578531">
    <property type="component" value="Unassembled WGS sequence"/>
</dbReference>
<accession>A0A8H6G0T1</accession>
<feature type="compositionally biased region" description="Polar residues" evidence="1">
    <location>
        <begin position="246"/>
        <end position="256"/>
    </location>
</feature>
<protein>
    <recommendedName>
        <fullName evidence="2">LysM domain-containing protein</fullName>
    </recommendedName>
</protein>
<dbReference type="SUPFAM" id="SSF54106">
    <property type="entry name" value="LysM domain"/>
    <property type="match status" value="1"/>
</dbReference>
<dbReference type="SMART" id="SM00257">
    <property type="entry name" value="LysM"/>
    <property type="match status" value="1"/>
</dbReference>